<feature type="domain" description="HECT" evidence="6">
    <location>
        <begin position="135"/>
        <end position="496"/>
    </location>
</feature>
<dbReference type="Gene3D" id="3.90.1750.10">
    <property type="entry name" value="Hect, E3 ligase catalytic domains"/>
    <property type="match status" value="1"/>
</dbReference>
<proteinExistence type="predicted"/>
<evidence type="ECO:0000256" key="1">
    <source>
        <dbReference type="ARBA" id="ARBA00000885"/>
    </source>
</evidence>
<name>A0ABY6K257_9ARAC</name>
<evidence type="ECO:0000256" key="4">
    <source>
        <dbReference type="ARBA" id="ARBA00022786"/>
    </source>
</evidence>
<dbReference type="PANTHER" id="PTHR45700">
    <property type="entry name" value="UBIQUITIN-PROTEIN LIGASE E3C"/>
    <property type="match status" value="1"/>
</dbReference>
<reference evidence="7 8" key="1">
    <citation type="submission" date="2022-01" db="EMBL/GenBank/DDBJ databases">
        <title>A chromosomal length assembly of Cordylochernes scorpioides.</title>
        <authorList>
            <person name="Zeh D."/>
            <person name="Zeh J."/>
        </authorList>
    </citation>
    <scope>NUCLEOTIDE SEQUENCE [LARGE SCALE GENOMIC DNA]</scope>
    <source>
        <strain evidence="7">IN4F17</strain>
        <tissue evidence="7">Whole Body</tissue>
    </source>
</reference>
<dbReference type="PANTHER" id="PTHR45700:SF2">
    <property type="entry name" value="UBIQUITIN-PROTEIN LIGASE E3C"/>
    <property type="match status" value="1"/>
</dbReference>
<organism evidence="7 8">
    <name type="scientific">Cordylochernes scorpioides</name>
    <dbReference type="NCBI Taxonomy" id="51811"/>
    <lineage>
        <taxon>Eukaryota</taxon>
        <taxon>Metazoa</taxon>
        <taxon>Ecdysozoa</taxon>
        <taxon>Arthropoda</taxon>
        <taxon>Chelicerata</taxon>
        <taxon>Arachnida</taxon>
        <taxon>Pseudoscorpiones</taxon>
        <taxon>Cheliferoidea</taxon>
        <taxon>Chernetidae</taxon>
        <taxon>Cordylochernes</taxon>
    </lineage>
</organism>
<dbReference type="InterPro" id="IPR000569">
    <property type="entry name" value="HECT_dom"/>
</dbReference>
<evidence type="ECO:0000259" key="6">
    <source>
        <dbReference type="PROSITE" id="PS50237"/>
    </source>
</evidence>
<evidence type="ECO:0000313" key="7">
    <source>
        <dbReference type="EMBL" id="UYV62883.1"/>
    </source>
</evidence>
<dbReference type="SMART" id="SM00119">
    <property type="entry name" value="HECTc"/>
    <property type="match status" value="1"/>
</dbReference>
<dbReference type="InterPro" id="IPR044611">
    <property type="entry name" value="E3A/B/C-like"/>
</dbReference>
<gene>
    <name evidence="7" type="ORF">LAZ67_2002241</name>
</gene>
<accession>A0ABY6K257</accession>
<dbReference type="SUPFAM" id="SSF56204">
    <property type="entry name" value="Hect, E3 ligase catalytic domain"/>
    <property type="match status" value="1"/>
</dbReference>
<dbReference type="Pfam" id="PF00632">
    <property type="entry name" value="HECT"/>
    <property type="match status" value="1"/>
</dbReference>
<keyword evidence="8" id="KW-1185">Reference proteome</keyword>
<sequence length="496" mass="56157">MPKNEKYLCLCCCHANLWEVPPPTFNGCEEDEGPPMTSGEVRHLTVLRELPFVLPFHTRVNILQSLLDIDRQENQHNAEFGLGPRIHLAIRRNYIYEDAYNKLSQENGRSDNLLLDYTPCIAALLSLSQEHVCALEPNPKLMIRVKLINTMGLDEPGIDGGGIFREFLGELLKTAFDPTRGFFVATTDQLLYPNPAVHLLMPDFPKHYYFIGRMLGKAMYENMLLELPLADFFLAKLLNARGSNVDVHHLASLDPMIYKNLLSLKTYEGDVADLGLDFTAISSGLGESKVFISFIYNKIKIKQLVDLCVIVQLVELKPGGANIPVTEDNRIEYIHLMADYKLNRQIRAQTQAFKEGMASVIDLSWLRMFNYSELQTLISGAHVPVDVEDLRAHAVYNGGYTAEHPTILAFWSTVESFSETQRRQLLRFVTSCSRPPLLGFRELHPNFCIQRAGDVDRLPTASTCMNLLKLPEFQDQQTLREKLLYAIESGAGFELS</sequence>
<dbReference type="CDD" id="cd00078">
    <property type="entry name" value="HECTc"/>
    <property type="match status" value="1"/>
</dbReference>
<evidence type="ECO:0000256" key="5">
    <source>
        <dbReference type="PROSITE-ProRule" id="PRU00104"/>
    </source>
</evidence>
<dbReference type="EMBL" id="CP092864">
    <property type="protein sequence ID" value="UYV62883.1"/>
    <property type="molecule type" value="Genomic_DNA"/>
</dbReference>
<evidence type="ECO:0000256" key="3">
    <source>
        <dbReference type="ARBA" id="ARBA00022679"/>
    </source>
</evidence>
<keyword evidence="4 5" id="KW-0833">Ubl conjugation pathway</keyword>
<dbReference type="Gene3D" id="3.30.2410.10">
    <property type="entry name" value="Hect, E3 ligase catalytic domain"/>
    <property type="match status" value="1"/>
</dbReference>
<evidence type="ECO:0000313" key="8">
    <source>
        <dbReference type="Proteomes" id="UP001235939"/>
    </source>
</evidence>
<feature type="active site" description="Glycyl thioester intermediate" evidence="5">
    <location>
        <position position="464"/>
    </location>
</feature>
<protein>
    <recommendedName>
        <fullName evidence="2">HECT-type E3 ubiquitin transferase</fullName>
        <ecNumber evidence="2">2.3.2.26</ecNumber>
    </recommendedName>
</protein>
<dbReference type="EC" id="2.3.2.26" evidence="2"/>
<comment type="catalytic activity">
    <reaction evidence="1">
        <text>S-ubiquitinyl-[E2 ubiquitin-conjugating enzyme]-L-cysteine + [acceptor protein]-L-lysine = [E2 ubiquitin-conjugating enzyme]-L-cysteine + N(6)-ubiquitinyl-[acceptor protein]-L-lysine.</text>
        <dbReference type="EC" id="2.3.2.26"/>
    </reaction>
</comment>
<dbReference type="PROSITE" id="PS50237">
    <property type="entry name" value="HECT"/>
    <property type="match status" value="1"/>
</dbReference>
<evidence type="ECO:0000256" key="2">
    <source>
        <dbReference type="ARBA" id="ARBA00012485"/>
    </source>
</evidence>
<dbReference type="Gene3D" id="3.30.2160.10">
    <property type="entry name" value="Hect, E3 ligase catalytic domain"/>
    <property type="match status" value="1"/>
</dbReference>
<dbReference type="Proteomes" id="UP001235939">
    <property type="component" value="Chromosome 02"/>
</dbReference>
<keyword evidence="3" id="KW-0808">Transferase</keyword>
<dbReference type="InterPro" id="IPR035983">
    <property type="entry name" value="Hect_E3_ubiquitin_ligase"/>
</dbReference>